<reference evidence="4" key="1">
    <citation type="journal article" date="2021" name="PeerJ">
        <title>Extensive microbial diversity within the chicken gut microbiome revealed by metagenomics and culture.</title>
        <authorList>
            <person name="Gilroy R."/>
            <person name="Ravi A."/>
            <person name="Getino M."/>
            <person name="Pursley I."/>
            <person name="Horton D.L."/>
            <person name="Alikhan N.F."/>
            <person name="Baker D."/>
            <person name="Gharbi K."/>
            <person name="Hall N."/>
            <person name="Watson M."/>
            <person name="Adriaenssens E.M."/>
            <person name="Foster-Nyarko E."/>
            <person name="Jarju S."/>
            <person name="Secka A."/>
            <person name="Antonio M."/>
            <person name="Oren A."/>
            <person name="Chaudhuri R.R."/>
            <person name="La Ragione R."/>
            <person name="Hildebrand F."/>
            <person name="Pallen M.J."/>
        </authorList>
    </citation>
    <scope>NUCLEOTIDE SEQUENCE</scope>
    <source>
        <strain evidence="4">6627</strain>
    </source>
</reference>
<protein>
    <recommendedName>
        <fullName evidence="2 3">Segregation and condensation protein A</fullName>
    </recommendedName>
</protein>
<evidence type="ECO:0000256" key="1">
    <source>
        <dbReference type="ARBA" id="ARBA00022829"/>
    </source>
</evidence>
<gene>
    <name evidence="3" type="primary">scpA</name>
    <name evidence="4" type="ORF">H9861_00210</name>
</gene>
<accession>A0A9D2A9V7</accession>
<evidence type="ECO:0000313" key="5">
    <source>
        <dbReference type="Proteomes" id="UP000823963"/>
    </source>
</evidence>
<keyword evidence="3" id="KW-0132">Cell division</keyword>
<dbReference type="Gene3D" id="1.10.10.580">
    <property type="entry name" value="Structural maintenance of chromosome 1. Chain E"/>
    <property type="match status" value="1"/>
</dbReference>
<comment type="subcellular location">
    <subcellularLocation>
        <location evidence="3">Cytoplasm</location>
    </subcellularLocation>
    <text evidence="3">Associated with two foci at the outer edges of the nucleoid region in young cells, and at four foci within both cell halves in older cells.</text>
</comment>
<dbReference type="InterPro" id="IPR003768">
    <property type="entry name" value="ScpA"/>
</dbReference>
<evidence type="ECO:0000256" key="2">
    <source>
        <dbReference type="ARBA" id="ARBA00044777"/>
    </source>
</evidence>
<dbReference type="GO" id="GO:0007059">
    <property type="term" value="P:chromosome segregation"/>
    <property type="evidence" value="ECO:0007669"/>
    <property type="project" value="UniProtKB-UniRule"/>
</dbReference>
<dbReference type="Gene3D" id="6.10.250.2410">
    <property type="match status" value="1"/>
</dbReference>
<dbReference type="PANTHER" id="PTHR33969:SF2">
    <property type="entry name" value="SEGREGATION AND CONDENSATION PROTEIN A"/>
    <property type="match status" value="1"/>
</dbReference>
<dbReference type="EMBL" id="DXFP01000003">
    <property type="protein sequence ID" value="HIX01167.1"/>
    <property type="molecule type" value="Genomic_DNA"/>
</dbReference>
<comment type="function">
    <text evidence="3">Participates in chromosomal partition during cell division. May act via the formation of a condensin-like complex containing Smc and ScpB that pull DNA away from mid-cell into both cell halves.</text>
</comment>
<comment type="subunit">
    <text evidence="3">Component of a cohesin-like complex composed of ScpA, ScpB and the Smc homodimer, in which ScpA and ScpB bind to the head domain of Smc. The presence of the three proteins is required for the association of the complex with DNA.</text>
</comment>
<dbReference type="HAMAP" id="MF_01805">
    <property type="entry name" value="ScpA"/>
    <property type="match status" value="1"/>
</dbReference>
<keyword evidence="1 3" id="KW-0159">Chromosome partition</keyword>
<keyword evidence="3" id="KW-0131">Cell cycle</keyword>
<dbReference type="Pfam" id="PF02616">
    <property type="entry name" value="SMC_ScpA"/>
    <property type="match status" value="1"/>
</dbReference>
<dbReference type="Proteomes" id="UP000823963">
    <property type="component" value="Unassembled WGS sequence"/>
</dbReference>
<dbReference type="GO" id="GO:0051301">
    <property type="term" value="P:cell division"/>
    <property type="evidence" value="ECO:0007669"/>
    <property type="project" value="UniProtKB-KW"/>
</dbReference>
<sequence>MKQNENKKNEHQLTFKFQEFEGPLDLLLHLIRQNKMDIYDIPMADLTEQYIHYLHEMQTLQLDVAGEYLVMAAMLLNIKSKILLPNESEQDTEIDDEYEDPREELVQQLLLHETFQTASGKLTEMAENRQQKYSREQGEVPEGTKLGRLSDEKLSSNLLQQAFTKLLARKTISKPVQRKLETEKYTIKGEIKRVRTIMQRHSGPIKFDSLFGENVETEELVTTFLALLELTKRGDVQVSQVNQLGPIILEKGKTNAV</sequence>
<comment type="caution">
    <text evidence="4">The sequence shown here is derived from an EMBL/GenBank/DDBJ whole genome shotgun (WGS) entry which is preliminary data.</text>
</comment>
<dbReference type="GO" id="GO:0005737">
    <property type="term" value="C:cytoplasm"/>
    <property type="evidence" value="ECO:0007669"/>
    <property type="project" value="UniProtKB-SubCell"/>
</dbReference>
<dbReference type="InterPro" id="IPR023093">
    <property type="entry name" value="ScpA-like_C"/>
</dbReference>
<dbReference type="PANTHER" id="PTHR33969">
    <property type="entry name" value="SEGREGATION AND CONDENSATION PROTEIN A"/>
    <property type="match status" value="1"/>
</dbReference>
<comment type="similarity">
    <text evidence="3">Belongs to the ScpA family.</text>
</comment>
<evidence type="ECO:0000256" key="3">
    <source>
        <dbReference type="HAMAP-Rule" id="MF_01805"/>
    </source>
</evidence>
<name>A0A9D2A9V7_9LACO</name>
<reference evidence="4" key="2">
    <citation type="submission" date="2021-04" db="EMBL/GenBank/DDBJ databases">
        <authorList>
            <person name="Gilroy R."/>
        </authorList>
    </citation>
    <scope>NUCLEOTIDE SEQUENCE</scope>
    <source>
        <strain evidence="4">6627</strain>
    </source>
</reference>
<evidence type="ECO:0000313" key="4">
    <source>
        <dbReference type="EMBL" id="HIX01167.1"/>
    </source>
</evidence>
<dbReference type="GO" id="GO:0006260">
    <property type="term" value="P:DNA replication"/>
    <property type="evidence" value="ECO:0007669"/>
    <property type="project" value="UniProtKB-UniRule"/>
</dbReference>
<keyword evidence="3" id="KW-0963">Cytoplasm</keyword>
<organism evidence="4 5">
    <name type="scientific">Candidatus Ligilactobacillus excrementigallinarum</name>
    <dbReference type="NCBI Taxonomy" id="2838641"/>
    <lineage>
        <taxon>Bacteria</taxon>
        <taxon>Bacillati</taxon>
        <taxon>Bacillota</taxon>
        <taxon>Bacilli</taxon>
        <taxon>Lactobacillales</taxon>
        <taxon>Lactobacillaceae</taxon>
        <taxon>Ligilactobacillus</taxon>
    </lineage>
</organism>
<proteinExistence type="inferred from homology"/>
<dbReference type="AlphaFoldDB" id="A0A9D2A9V7"/>